<dbReference type="EMBL" id="JACHMO010000001">
    <property type="protein sequence ID" value="MBB5804643.1"/>
    <property type="molecule type" value="Genomic_DNA"/>
</dbReference>
<evidence type="ECO:0008006" key="4">
    <source>
        <dbReference type="Google" id="ProtNLM"/>
    </source>
</evidence>
<feature type="region of interest" description="Disordered" evidence="1">
    <location>
        <begin position="193"/>
        <end position="226"/>
    </location>
</feature>
<evidence type="ECO:0000256" key="1">
    <source>
        <dbReference type="SAM" id="MobiDB-lite"/>
    </source>
</evidence>
<feature type="compositionally biased region" description="Basic and acidic residues" evidence="1">
    <location>
        <begin position="203"/>
        <end position="217"/>
    </location>
</feature>
<accession>A0A7W9M283</accession>
<gene>
    <name evidence="2" type="ORF">F4560_004411</name>
</gene>
<organism evidence="2 3">
    <name type="scientific">Saccharothrix ecbatanensis</name>
    <dbReference type="NCBI Taxonomy" id="1105145"/>
    <lineage>
        <taxon>Bacteria</taxon>
        <taxon>Bacillati</taxon>
        <taxon>Actinomycetota</taxon>
        <taxon>Actinomycetes</taxon>
        <taxon>Pseudonocardiales</taxon>
        <taxon>Pseudonocardiaceae</taxon>
        <taxon>Saccharothrix</taxon>
    </lineage>
</organism>
<evidence type="ECO:0000313" key="3">
    <source>
        <dbReference type="Proteomes" id="UP000552097"/>
    </source>
</evidence>
<proteinExistence type="predicted"/>
<dbReference type="Proteomes" id="UP000552097">
    <property type="component" value="Unassembled WGS sequence"/>
</dbReference>
<name>A0A7W9M283_9PSEU</name>
<dbReference type="AlphaFoldDB" id="A0A7W9M283"/>
<dbReference type="NCBIfam" id="NF038070">
    <property type="entry name" value="LmbU_fam_TF"/>
    <property type="match status" value="1"/>
</dbReference>
<protein>
    <recommendedName>
        <fullName evidence="4">LmbU and cloE-like protein</fullName>
    </recommendedName>
</protein>
<comment type="caution">
    <text evidence="2">The sequence shown here is derived from an EMBL/GenBank/DDBJ whole genome shotgun (WGS) entry which is preliminary data.</text>
</comment>
<dbReference type="InterPro" id="IPR049735">
    <property type="entry name" value="NovE/LmbU-like"/>
</dbReference>
<evidence type="ECO:0000313" key="2">
    <source>
        <dbReference type="EMBL" id="MBB5804643.1"/>
    </source>
</evidence>
<sequence>MQPRRPVGGVDGRILTTPVGLAFPRNVTFETWEQAGQRISRIASSSAWYLGDWLVFGQDKYTDRYRRAVEAVGLDYQTLRNYAWIARKFEPSRRRPGLPFQHHAEVAALPPAEQDEWLDRAERESWSRTALRRALRENRDPGSKAYRVVMPRVSAGTEAVDRWRRAAMAANADFEAWIVAALDRAADHDLELVSVPPLEPSADDDRDRDRELGRDRIGLPAVRPAS</sequence>
<keyword evidence="3" id="KW-1185">Reference proteome</keyword>
<reference evidence="2 3" key="1">
    <citation type="submission" date="2020-08" db="EMBL/GenBank/DDBJ databases">
        <title>Sequencing the genomes of 1000 actinobacteria strains.</title>
        <authorList>
            <person name="Klenk H.-P."/>
        </authorList>
    </citation>
    <scope>NUCLEOTIDE SEQUENCE [LARGE SCALE GENOMIC DNA]</scope>
    <source>
        <strain evidence="2 3">DSM 45486</strain>
    </source>
</reference>
<dbReference type="RefSeq" id="WP_312869407.1">
    <property type="nucleotide sequence ID" value="NZ_JACHMO010000001.1"/>
</dbReference>